<evidence type="ECO:0000256" key="7">
    <source>
        <dbReference type="ARBA" id="ARBA00022741"/>
    </source>
</evidence>
<dbReference type="Pfam" id="PF06470">
    <property type="entry name" value="SMC_hinge"/>
    <property type="match status" value="1"/>
</dbReference>
<feature type="domain" description="Cystatin" evidence="17">
    <location>
        <begin position="101"/>
        <end position="196"/>
    </location>
</feature>
<dbReference type="GO" id="GO:0051301">
    <property type="term" value="P:cell division"/>
    <property type="evidence" value="ECO:0007669"/>
    <property type="project" value="UniProtKB-KW"/>
</dbReference>
<reference evidence="18 19" key="1">
    <citation type="journal article" date="2020" name="Nat. Food">
        <title>A phased Vanilla planifolia genome enables genetic improvement of flavour and production.</title>
        <authorList>
            <person name="Hasing T."/>
            <person name="Tang H."/>
            <person name="Brym M."/>
            <person name="Khazi F."/>
            <person name="Huang T."/>
            <person name="Chambers A.H."/>
        </authorList>
    </citation>
    <scope>NUCLEOTIDE SEQUENCE [LARGE SCALE GENOMIC DNA]</scope>
    <source>
        <tissue evidence="18">Leaf</tissue>
    </source>
</reference>
<evidence type="ECO:0000256" key="4">
    <source>
        <dbReference type="ARBA" id="ARBA00022618"/>
    </source>
</evidence>
<evidence type="ECO:0000256" key="6">
    <source>
        <dbReference type="ARBA" id="ARBA00022704"/>
    </source>
</evidence>
<dbReference type="Pfam" id="PF00031">
    <property type="entry name" value="Cystatin"/>
    <property type="match status" value="1"/>
</dbReference>
<dbReference type="InterPro" id="IPR000010">
    <property type="entry name" value="Cystatin_dom"/>
</dbReference>
<dbReference type="InterPro" id="IPR027417">
    <property type="entry name" value="P-loop_NTPase"/>
</dbReference>
<keyword evidence="8" id="KW-0498">Mitosis</keyword>
<keyword evidence="12 15" id="KW-0539">Nucleus</keyword>
<dbReference type="GO" id="GO:0051321">
    <property type="term" value="P:meiotic cell cycle"/>
    <property type="evidence" value="ECO:0007669"/>
    <property type="project" value="UniProtKB-KW"/>
</dbReference>
<keyword evidence="4" id="KW-0132">Cell division</keyword>
<keyword evidence="7" id="KW-0547">Nucleotide-binding</keyword>
<keyword evidence="10 16" id="KW-0175">Coiled coil</keyword>
<dbReference type="InterPro" id="IPR036277">
    <property type="entry name" value="SMC_hinge_sf"/>
</dbReference>
<dbReference type="GO" id="GO:0005634">
    <property type="term" value="C:nucleus"/>
    <property type="evidence" value="ECO:0007669"/>
    <property type="project" value="UniProtKB-SubCell"/>
</dbReference>
<dbReference type="InterPro" id="IPR046350">
    <property type="entry name" value="Cystatin_sf"/>
</dbReference>
<dbReference type="SUPFAM" id="SSF52540">
    <property type="entry name" value="P-loop containing nucleoside triphosphate hydrolases"/>
    <property type="match status" value="1"/>
</dbReference>
<evidence type="ECO:0000256" key="3">
    <source>
        <dbReference type="ARBA" id="ARBA00007233"/>
    </source>
</evidence>
<evidence type="ECO:0000256" key="2">
    <source>
        <dbReference type="ARBA" id="ARBA00005231"/>
    </source>
</evidence>
<evidence type="ECO:0000256" key="9">
    <source>
        <dbReference type="ARBA" id="ARBA00022840"/>
    </source>
</evidence>
<dbReference type="CDD" id="cd03273">
    <property type="entry name" value="ABC_SMC2_euk"/>
    <property type="match status" value="1"/>
</dbReference>
<dbReference type="Gene3D" id="3.40.50.300">
    <property type="entry name" value="P-loop containing nucleotide triphosphate hydrolases"/>
    <property type="match status" value="2"/>
</dbReference>
<keyword evidence="11" id="KW-0226">DNA condensation</keyword>
<feature type="coiled-coil region" evidence="16">
    <location>
        <begin position="626"/>
        <end position="691"/>
    </location>
</feature>
<dbReference type="SUPFAM" id="SSF75553">
    <property type="entry name" value="Smc hinge domain"/>
    <property type="match status" value="1"/>
</dbReference>
<keyword evidence="5" id="KW-0646">Protease inhibitor</keyword>
<evidence type="ECO:0000256" key="15">
    <source>
        <dbReference type="PIRNR" id="PIRNR005719"/>
    </source>
</evidence>
<dbReference type="Gene3D" id="3.10.450.10">
    <property type="match status" value="1"/>
</dbReference>
<evidence type="ECO:0000259" key="17">
    <source>
        <dbReference type="SMART" id="SM00043"/>
    </source>
</evidence>
<evidence type="ECO:0000256" key="5">
    <source>
        <dbReference type="ARBA" id="ARBA00022690"/>
    </source>
</evidence>
<keyword evidence="6" id="KW-0789">Thiol protease inhibitor</keyword>
<dbReference type="SUPFAM" id="SSF54403">
    <property type="entry name" value="Cystatin/monellin"/>
    <property type="match status" value="1"/>
</dbReference>
<dbReference type="Proteomes" id="UP000636800">
    <property type="component" value="Chromosome 6"/>
</dbReference>
<evidence type="ECO:0000313" key="19">
    <source>
        <dbReference type="Proteomes" id="UP000636800"/>
    </source>
</evidence>
<comment type="caution">
    <text evidence="18">The sequence shown here is derived from an EMBL/GenBank/DDBJ whole genome shotgun (WGS) entry which is preliminary data.</text>
</comment>
<keyword evidence="19" id="KW-1185">Reference proteome</keyword>
<evidence type="ECO:0000256" key="8">
    <source>
        <dbReference type="ARBA" id="ARBA00022776"/>
    </source>
</evidence>
<protein>
    <recommendedName>
        <fullName evidence="15">Structural maintenance of chromosomes protein</fullName>
    </recommendedName>
</protein>
<organism evidence="18 19">
    <name type="scientific">Vanilla planifolia</name>
    <name type="common">Vanilla</name>
    <dbReference type="NCBI Taxonomy" id="51239"/>
    <lineage>
        <taxon>Eukaryota</taxon>
        <taxon>Viridiplantae</taxon>
        <taxon>Streptophyta</taxon>
        <taxon>Embryophyta</taxon>
        <taxon>Tracheophyta</taxon>
        <taxon>Spermatophyta</taxon>
        <taxon>Magnoliopsida</taxon>
        <taxon>Liliopsida</taxon>
        <taxon>Asparagales</taxon>
        <taxon>Orchidaceae</taxon>
        <taxon>Vanilloideae</taxon>
        <taxon>Vanilleae</taxon>
        <taxon>Vanilla</taxon>
    </lineage>
</organism>
<comment type="similarity">
    <text evidence="2">Belongs to the SMC family. SMC2 subfamily.</text>
</comment>
<keyword evidence="9" id="KW-0067">ATP-binding</keyword>
<dbReference type="CDD" id="cd00042">
    <property type="entry name" value="CY"/>
    <property type="match status" value="1"/>
</dbReference>
<comment type="similarity">
    <text evidence="3">Belongs to the cystatin family. Phytocystatin subfamily.</text>
</comment>
<dbReference type="GO" id="GO:0005524">
    <property type="term" value="F:ATP binding"/>
    <property type="evidence" value="ECO:0007669"/>
    <property type="project" value="UniProtKB-KW"/>
</dbReference>
<dbReference type="GO" id="GO:0016887">
    <property type="term" value="F:ATP hydrolysis activity"/>
    <property type="evidence" value="ECO:0007669"/>
    <property type="project" value="InterPro"/>
</dbReference>
<feature type="coiled-coil region" evidence="16">
    <location>
        <begin position="915"/>
        <end position="963"/>
    </location>
</feature>
<evidence type="ECO:0000313" key="18">
    <source>
        <dbReference type="EMBL" id="KAG0476798.1"/>
    </source>
</evidence>
<dbReference type="InterPro" id="IPR027120">
    <property type="entry name" value="Smc2_ABC"/>
</dbReference>
<feature type="coiled-coil region" evidence="16">
    <location>
        <begin position="1108"/>
        <end position="1156"/>
    </location>
</feature>
<accession>A0A835UWV8</accession>
<evidence type="ECO:0000256" key="10">
    <source>
        <dbReference type="ARBA" id="ARBA00023054"/>
    </source>
</evidence>
<evidence type="ECO:0000256" key="16">
    <source>
        <dbReference type="SAM" id="Coils"/>
    </source>
</evidence>
<evidence type="ECO:0000256" key="11">
    <source>
        <dbReference type="ARBA" id="ARBA00023067"/>
    </source>
</evidence>
<dbReference type="GO" id="GO:0030261">
    <property type="term" value="P:chromosome condensation"/>
    <property type="evidence" value="ECO:0007669"/>
    <property type="project" value="UniProtKB-KW"/>
</dbReference>
<dbReference type="InterPro" id="IPR024704">
    <property type="entry name" value="SMC"/>
</dbReference>
<evidence type="ECO:0000256" key="12">
    <source>
        <dbReference type="ARBA" id="ARBA00023242"/>
    </source>
</evidence>
<dbReference type="PIRSF" id="PIRSF005719">
    <property type="entry name" value="SMC"/>
    <property type="match status" value="1"/>
</dbReference>
<feature type="coiled-coil region" evidence="16">
    <location>
        <begin position="533"/>
        <end position="595"/>
    </location>
</feature>
<keyword evidence="13" id="KW-0469">Meiosis</keyword>
<evidence type="ECO:0000256" key="1">
    <source>
        <dbReference type="ARBA" id="ARBA00004123"/>
    </source>
</evidence>
<keyword evidence="14" id="KW-0131">Cell cycle</keyword>
<dbReference type="InterPro" id="IPR010935">
    <property type="entry name" value="SMC_hinge"/>
</dbReference>
<dbReference type="InterPro" id="IPR003395">
    <property type="entry name" value="RecF/RecN/SMC_N"/>
</dbReference>
<proteinExistence type="inferred from homology"/>
<dbReference type="SMART" id="SM00043">
    <property type="entry name" value="CY"/>
    <property type="match status" value="1"/>
</dbReference>
<dbReference type="FunFam" id="3.40.50.300:FF:000385">
    <property type="entry name" value="Structural maintenance of chromosomes 2"/>
    <property type="match status" value="1"/>
</dbReference>
<evidence type="ECO:0000256" key="13">
    <source>
        <dbReference type="ARBA" id="ARBA00023254"/>
    </source>
</evidence>
<feature type="coiled-coil region" evidence="16">
    <location>
        <begin position="1006"/>
        <end position="1047"/>
    </location>
</feature>
<dbReference type="GO" id="GO:0004869">
    <property type="term" value="F:cysteine-type endopeptidase inhibitor activity"/>
    <property type="evidence" value="ECO:0007669"/>
    <property type="project" value="UniProtKB-KW"/>
</dbReference>
<gene>
    <name evidence="18" type="ORF">HPP92_013639</name>
</gene>
<dbReference type="GO" id="GO:0005694">
    <property type="term" value="C:chromosome"/>
    <property type="evidence" value="ECO:0007669"/>
    <property type="project" value="InterPro"/>
</dbReference>
<dbReference type="EMBL" id="JADCNL010000006">
    <property type="protein sequence ID" value="KAG0476798.1"/>
    <property type="molecule type" value="Genomic_DNA"/>
</dbReference>
<dbReference type="Gene3D" id="1.20.1060.20">
    <property type="match status" value="1"/>
</dbReference>
<name>A0A835UWV8_VANPL</name>
<comment type="subcellular location">
    <subcellularLocation>
        <location evidence="1 15">Nucleus</location>
    </subcellularLocation>
</comment>
<evidence type="ECO:0000256" key="14">
    <source>
        <dbReference type="ARBA" id="ARBA00023306"/>
    </source>
</evidence>
<sequence>MRSKRDSPLSYRRNFIARFLCHPLYFIPNRAKTSRRTNPSYSCNWIIGISNRPRHRIPMASYSPPTVNRRTSRSSPPFFSLLLATSLLVTGAKCYEIGRGRKVGGWAEIPNAGSNAEVRELARYSVEVYNREIRATGESSIDFVRVVSARRQVVSGIKYQIGVAASEVDTGKIRFFDAVIVVRPGSASSNANSSPLRLQPSGVHNNGWIVQLNSYNRVIHRRFPGGFKSYATRTVVSGFDPFFNAITGLNGSGKSNILDSICFELGITNLQQVRAAHLQERVYKQGQAGITKATVSVVFDNSDRSRSPIGYEGCPEITVTRQIVVGGRNKYLINGHLAQPSRVQNLFHSVQLNVNNPHFLIMQGRITKVLNMKPPEILSMLEEAAGTKMYEMKKESALKTLEKKQAKLDEMDKLLDQEILPSLGKLRKEMTQYMQWANGNTELDRLKRFCIAYEFVQAEKARDSTFNGVVQIKMKIDELDDKTESIRKDIEMMDNNISKLIADREAKLGGQVGKLSQNVDELSRTLVKESSILANHEESLKSEQNASNKISKNIEDLRRSIGEKDCAIQKVEDEASNLKNRVEDLSKKLDDNEREHQGVLAGKSNLNEEKCLEDQLRDAKVAVGNYEMKRAQLTSKRDEAAAVENELKDRKKELDDIKSSLDLLAYEEGQLETLQKDRSIESEAVQKLREEIRVLSGQVSNVQFNFRDPVPNFDRSKVKGVIAKLITVKDMSTMTALEVAAGGKLFNVVVDNENTGSSCFRMVGEYNAELALLLVGYDEEVKPSGLLTGGSRKGGGDILRHLHALSEKELELSVCQQRLMDIEEKIAKLLPLHKKFMHLKSQWELKSYDLSLFQSRVEQNEHHKLGELVSKIECELHETKLKAEDKKNLLDASVSNVRELEKSIRERSTHRESILKDIEKRIKVLKADLQTASKQLKRYENEKERLVMEKDAVNHELTSLETQLSLTDKQINSLIEVVDGQRSLVTSLKDEHFKAESELELIHSKLKERDVQINQHSKEQKKLQQQLSDANVERKKLENEVKRMEVEQKDCSLIVDRLLEKHGWIVAEKHLFGKSASDYDFSSRDPSKASEEFEKLQTVQASLEKRVNKKVMAMFEKAEEEYNSLISKKNIIDNDKAKIKKVIEELDEKKKETLKLTWVKVNKDFGSIFSTLLPGTMAKLQPAEGCNFLDGLEVLVAFGSVWKQSLSELSGGQRSLLALSLILALLLYKPAPLYILDEVDAALDLSHTQNIGRMIKAHFPHSQFIVVSLKEGMFNNANVLFRTKFVDGVSTVTRTTASKQN</sequence>
<dbReference type="Pfam" id="PF02463">
    <property type="entry name" value="SMC_N"/>
    <property type="match status" value="2"/>
</dbReference>
<dbReference type="PANTHER" id="PTHR43977">
    <property type="entry name" value="STRUCTURAL MAINTENANCE OF CHROMOSOMES PROTEIN 3"/>
    <property type="match status" value="1"/>
</dbReference>